<dbReference type="AlphaFoldDB" id="A0A655CST2"/>
<dbReference type="Proteomes" id="UP000042394">
    <property type="component" value="Unassembled WGS sequence"/>
</dbReference>
<gene>
    <name evidence="1" type="ORF">ERS008207_02275</name>
</gene>
<name>A0A655CST2_SALET</name>
<evidence type="ECO:0000313" key="2">
    <source>
        <dbReference type="Proteomes" id="UP000042394"/>
    </source>
</evidence>
<accession>A0A655CST2</accession>
<dbReference type="EMBL" id="CQPD01000020">
    <property type="protein sequence ID" value="CNU26527.1"/>
    <property type="molecule type" value="Genomic_DNA"/>
</dbReference>
<evidence type="ECO:0000313" key="1">
    <source>
        <dbReference type="EMBL" id="CNU26527.1"/>
    </source>
</evidence>
<proteinExistence type="predicted"/>
<reference evidence="1 2" key="1">
    <citation type="submission" date="2015-03" db="EMBL/GenBank/DDBJ databases">
        <authorList>
            <consortium name="Pathogen Informatics"/>
        </authorList>
    </citation>
    <scope>NUCLEOTIDE SEQUENCE [LARGE SCALE GENOMIC DNA]</scope>
    <source>
        <strain evidence="1 2">D4891</strain>
    </source>
</reference>
<sequence>MTVMDYAQGHYPQKIKPIILNCYQDVDAYDFSYVAS</sequence>
<protein>
    <submittedName>
        <fullName evidence="1">Uncharacterized protein</fullName>
    </submittedName>
</protein>
<organism evidence="1 2">
    <name type="scientific">Salmonella enterica subsp. enterica serovar Bovismorbificans</name>
    <dbReference type="NCBI Taxonomy" id="58097"/>
    <lineage>
        <taxon>Bacteria</taxon>
        <taxon>Pseudomonadati</taxon>
        <taxon>Pseudomonadota</taxon>
        <taxon>Gammaproteobacteria</taxon>
        <taxon>Enterobacterales</taxon>
        <taxon>Enterobacteriaceae</taxon>
        <taxon>Salmonella</taxon>
    </lineage>
</organism>